<dbReference type="PANTHER" id="PTHR23517:SF2">
    <property type="entry name" value="MULTIDRUG RESISTANCE PROTEIN MDTH"/>
    <property type="match status" value="1"/>
</dbReference>
<feature type="compositionally biased region" description="Low complexity" evidence="7">
    <location>
        <begin position="413"/>
        <end position="427"/>
    </location>
</feature>
<keyword evidence="2" id="KW-0813">Transport</keyword>
<proteinExistence type="predicted"/>
<comment type="subcellular location">
    <subcellularLocation>
        <location evidence="1">Cell membrane</location>
        <topology evidence="1">Multi-pass membrane protein</topology>
    </subcellularLocation>
</comment>
<dbReference type="Proteomes" id="UP000823521">
    <property type="component" value="Unassembled WGS sequence"/>
</dbReference>
<evidence type="ECO:0000256" key="5">
    <source>
        <dbReference type="ARBA" id="ARBA00022989"/>
    </source>
</evidence>
<reference evidence="10 11" key="1">
    <citation type="submission" date="2019-12" db="EMBL/GenBank/DDBJ databases">
        <title>Whole genome sequencing of endophytic Actinobacterium Micromonospora sp. MPMI6T.</title>
        <authorList>
            <person name="Evv R."/>
            <person name="Podile A.R."/>
        </authorList>
    </citation>
    <scope>NUCLEOTIDE SEQUENCE [LARGE SCALE GENOMIC DNA]</scope>
    <source>
        <strain evidence="10 11">MPMI6</strain>
    </source>
</reference>
<dbReference type="Gene3D" id="1.20.1250.20">
    <property type="entry name" value="MFS general substrate transporter like domains"/>
    <property type="match status" value="1"/>
</dbReference>
<feature type="transmembrane region" description="Helical" evidence="8">
    <location>
        <begin position="313"/>
        <end position="337"/>
    </location>
</feature>
<keyword evidence="4 8" id="KW-0812">Transmembrane</keyword>
<evidence type="ECO:0000259" key="9">
    <source>
        <dbReference type="PROSITE" id="PS50850"/>
    </source>
</evidence>
<feature type="transmembrane region" description="Helical" evidence="8">
    <location>
        <begin position="173"/>
        <end position="196"/>
    </location>
</feature>
<gene>
    <name evidence="10" type="ORF">GSF22_13165</name>
</gene>
<sequence length="444" mass="45062">MDRIRATSARLLPPPGLPRVIAYQSAMVAVGSGSFLTGSIVFFTHVLGLTPVQIGVGFSVAGLTGVLSSLPLGALADRIGGQRSWVVGALGGALTFAAYPLVGSFAGFVVLMVVAAATDSFANAGRTIYTADAMPAEDRVRTMAYARSYLNAGFTVGTGLGAVALAFDSTTALVVMVLLNAVVSLLNAVIVARLPAAPVVRHDREVTGSRLAVLKDTPYVTVAVLLAVMMFHSVILIEIVPLWAVTHTDAPKPLLGVMLALNTVLVIGLQVPASRGADSLPGAARLIRRGALVTAVACPVAALAGWTGGWWTVGALLLVVLLITATELWFSAALWFFQTNVPPAASRGVYLGAAQTISSAADVLAPVGLTLLAISTGGWGWWVVAALFVGCAVAAGPAVAWVARTPRIDGLTPAQAGATGPAAGAAPGPAPEPVPGSTAPTPST</sequence>
<evidence type="ECO:0000256" key="2">
    <source>
        <dbReference type="ARBA" id="ARBA00022448"/>
    </source>
</evidence>
<evidence type="ECO:0000256" key="1">
    <source>
        <dbReference type="ARBA" id="ARBA00004651"/>
    </source>
</evidence>
<feature type="transmembrane region" description="Helical" evidence="8">
    <location>
        <begin position="255"/>
        <end position="274"/>
    </location>
</feature>
<evidence type="ECO:0000256" key="8">
    <source>
        <dbReference type="SAM" id="Phobius"/>
    </source>
</evidence>
<evidence type="ECO:0000256" key="3">
    <source>
        <dbReference type="ARBA" id="ARBA00022475"/>
    </source>
</evidence>
<accession>A0ABS3VQY5</accession>
<feature type="transmembrane region" description="Helical" evidence="8">
    <location>
        <begin position="380"/>
        <end position="403"/>
    </location>
</feature>
<feature type="transmembrane region" description="Helical" evidence="8">
    <location>
        <begin position="286"/>
        <end position="307"/>
    </location>
</feature>
<organism evidence="10 11">
    <name type="scientific">Micromonospora echinofusca</name>
    <dbReference type="NCBI Taxonomy" id="47858"/>
    <lineage>
        <taxon>Bacteria</taxon>
        <taxon>Bacillati</taxon>
        <taxon>Actinomycetota</taxon>
        <taxon>Actinomycetes</taxon>
        <taxon>Micromonosporales</taxon>
        <taxon>Micromonosporaceae</taxon>
        <taxon>Micromonospora</taxon>
    </lineage>
</organism>
<feature type="transmembrane region" description="Helical" evidence="8">
    <location>
        <begin position="349"/>
        <end position="374"/>
    </location>
</feature>
<keyword evidence="3" id="KW-1003">Cell membrane</keyword>
<protein>
    <submittedName>
        <fullName evidence="10">MFS transporter</fullName>
    </submittedName>
</protein>
<dbReference type="Pfam" id="PF07690">
    <property type="entry name" value="MFS_1"/>
    <property type="match status" value="1"/>
</dbReference>
<feature type="transmembrane region" description="Helical" evidence="8">
    <location>
        <begin position="217"/>
        <end position="243"/>
    </location>
</feature>
<comment type="caution">
    <text evidence="10">The sequence shown here is derived from an EMBL/GenBank/DDBJ whole genome shotgun (WGS) entry which is preliminary data.</text>
</comment>
<feature type="transmembrane region" description="Helical" evidence="8">
    <location>
        <begin position="52"/>
        <end position="72"/>
    </location>
</feature>
<evidence type="ECO:0000313" key="10">
    <source>
        <dbReference type="EMBL" id="MBO4206948.1"/>
    </source>
</evidence>
<feature type="transmembrane region" description="Helical" evidence="8">
    <location>
        <begin position="149"/>
        <end position="167"/>
    </location>
</feature>
<dbReference type="EMBL" id="WVUH01000093">
    <property type="protein sequence ID" value="MBO4206948.1"/>
    <property type="molecule type" value="Genomic_DNA"/>
</dbReference>
<keyword evidence="11" id="KW-1185">Reference proteome</keyword>
<keyword evidence="5 8" id="KW-1133">Transmembrane helix</keyword>
<name>A0ABS3VQY5_MICEH</name>
<dbReference type="InterPro" id="IPR050171">
    <property type="entry name" value="MFS_Transporters"/>
</dbReference>
<feature type="domain" description="Major facilitator superfamily (MFS) profile" evidence="9">
    <location>
        <begin position="17"/>
        <end position="408"/>
    </location>
</feature>
<dbReference type="PANTHER" id="PTHR23517">
    <property type="entry name" value="RESISTANCE PROTEIN MDTM, PUTATIVE-RELATED-RELATED"/>
    <property type="match status" value="1"/>
</dbReference>
<dbReference type="InterPro" id="IPR020846">
    <property type="entry name" value="MFS_dom"/>
</dbReference>
<dbReference type="SUPFAM" id="SSF103473">
    <property type="entry name" value="MFS general substrate transporter"/>
    <property type="match status" value="1"/>
</dbReference>
<dbReference type="PROSITE" id="PS50850">
    <property type="entry name" value="MFS"/>
    <property type="match status" value="1"/>
</dbReference>
<evidence type="ECO:0000256" key="4">
    <source>
        <dbReference type="ARBA" id="ARBA00022692"/>
    </source>
</evidence>
<evidence type="ECO:0000313" key="11">
    <source>
        <dbReference type="Proteomes" id="UP000823521"/>
    </source>
</evidence>
<dbReference type="RefSeq" id="WP_208813848.1">
    <property type="nucleotide sequence ID" value="NZ_WVUH01000093.1"/>
</dbReference>
<dbReference type="InterPro" id="IPR011701">
    <property type="entry name" value="MFS"/>
</dbReference>
<keyword evidence="6 8" id="KW-0472">Membrane</keyword>
<feature type="transmembrane region" description="Helical" evidence="8">
    <location>
        <begin position="21"/>
        <end position="46"/>
    </location>
</feature>
<feature type="region of interest" description="Disordered" evidence="7">
    <location>
        <begin position="413"/>
        <end position="444"/>
    </location>
</feature>
<dbReference type="InterPro" id="IPR036259">
    <property type="entry name" value="MFS_trans_sf"/>
</dbReference>
<evidence type="ECO:0000256" key="7">
    <source>
        <dbReference type="SAM" id="MobiDB-lite"/>
    </source>
</evidence>
<evidence type="ECO:0000256" key="6">
    <source>
        <dbReference type="ARBA" id="ARBA00023136"/>
    </source>
</evidence>